<evidence type="ECO:0000256" key="1">
    <source>
        <dbReference type="ARBA" id="ARBA00022723"/>
    </source>
</evidence>
<evidence type="ECO:0000256" key="2">
    <source>
        <dbReference type="ARBA" id="ARBA00023002"/>
    </source>
</evidence>
<dbReference type="EC" id="1.1.1.262" evidence="4"/>
<dbReference type="NCBIfam" id="TIGR00557">
    <property type="entry name" value="pdxA"/>
    <property type="match status" value="1"/>
</dbReference>
<dbReference type="Gene3D" id="3.40.718.10">
    <property type="entry name" value="Isopropylmalate Dehydrogenase"/>
    <property type="match status" value="1"/>
</dbReference>
<accession>A0A832DJ14</accession>
<evidence type="ECO:0000256" key="3">
    <source>
        <dbReference type="ARBA" id="ARBA00023027"/>
    </source>
</evidence>
<evidence type="ECO:0000313" key="4">
    <source>
        <dbReference type="EMBL" id="HGT46985.1"/>
    </source>
</evidence>
<proteinExistence type="predicted"/>
<dbReference type="PANTHER" id="PTHR30004:SF6">
    <property type="entry name" value="D-THREONATE 4-PHOSPHATE DEHYDROGENASE"/>
    <property type="match status" value="1"/>
</dbReference>
<dbReference type="AlphaFoldDB" id="A0A832DJ14"/>
<name>A0A832DJ14_9BACT</name>
<dbReference type="InterPro" id="IPR005255">
    <property type="entry name" value="PdxA_fam"/>
</dbReference>
<dbReference type="SUPFAM" id="SSF53659">
    <property type="entry name" value="Isocitrate/Isopropylmalate dehydrogenase-like"/>
    <property type="match status" value="1"/>
</dbReference>
<dbReference type="GO" id="GO:0050570">
    <property type="term" value="F:4-hydroxythreonine-4-phosphate dehydrogenase activity"/>
    <property type="evidence" value="ECO:0007669"/>
    <property type="project" value="UniProtKB-EC"/>
</dbReference>
<keyword evidence="1" id="KW-0479">Metal-binding</keyword>
<dbReference type="PANTHER" id="PTHR30004">
    <property type="entry name" value="4-HYDROXYTHREONINE-4-PHOSPHATE DEHYDROGENASE"/>
    <property type="match status" value="1"/>
</dbReference>
<comment type="caution">
    <text evidence="4">The sequence shown here is derived from an EMBL/GenBank/DDBJ whole genome shotgun (WGS) entry which is preliminary data.</text>
</comment>
<dbReference type="GO" id="GO:0046872">
    <property type="term" value="F:metal ion binding"/>
    <property type="evidence" value="ECO:0007669"/>
    <property type="project" value="UniProtKB-KW"/>
</dbReference>
<sequence length="328" mass="36524">MKNKFLFTCGDINGIGPEISIKLFNYLLNTKSKTHLIFICPVNVFEHYYNLLNCKFPFKITDDIAETKENLLTIIPIQNSRLKIGTPTKESGTIAYKSLELAIHILKQNSADAVVTAPVSKHAFELAGINFPGQTEILASRFNTNNFLMMFLSSKMIAALATIHIPIKDVSKSLSTKLLKNKIKILSDSLKKDLLISEPKIAVLGLNPHSGEQGKIGREEIQSIVPAIKYFNKNVEGPFVPDAFFANHLHKNYDAVLGMYHDQVLIPFKMINFNNGVNFTAGLPIVRTSPDHGTAFDIAGKGIADFKSLLSAFRYAKIISTNRNKIER</sequence>
<organism evidence="4">
    <name type="scientific">Ignavibacterium album</name>
    <dbReference type="NCBI Taxonomy" id="591197"/>
    <lineage>
        <taxon>Bacteria</taxon>
        <taxon>Pseudomonadati</taxon>
        <taxon>Ignavibacteriota</taxon>
        <taxon>Ignavibacteria</taxon>
        <taxon>Ignavibacteriales</taxon>
        <taxon>Ignavibacteriaceae</taxon>
        <taxon>Ignavibacterium</taxon>
    </lineage>
</organism>
<dbReference type="EMBL" id="DSVI01000004">
    <property type="protein sequence ID" value="HGT46985.1"/>
    <property type="molecule type" value="Genomic_DNA"/>
</dbReference>
<keyword evidence="3" id="KW-0520">NAD</keyword>
<dbReference type="Pfam" id="PF04166">
    <property type="entry name" value="PdxA"/>
    <property type="match status" value="1"/>
</dbReference>
<keyword evidence="2 4" id="KW-0560">Oxidoreductase</keyword>
<reference evidence="4" key="1">
    <citation type="journal article" date="2020" name="mSystems">
        <title>Genome- and Community-Level Interaction Insights into Carbon Utilization and Element Cycling Functions of Hydrothermarchaeota in Hydrothermal Sediment.</title>
        <authorList>
            <person name="Zhou Z."/>
            <person name="Liu Y."/>
            <person name="Xu W."/>
            <person name="Pan J."/>
            <person name="Luo Z.H."/>
            <person name="Li M."/>
        </authorList>
    </citation>
    <scope>NUCLEOTIDE SEQUENCE [LARGE SCALE GENOMIC DNA]</scope>
    <source>
        <strain evidence="4">SpSt-500</strain>
    </source>
</reference>
<gene>
    <name evidence="4" type="primary">pdxA</name>
    <name evidence="4" type="ORF">ENS56_03010</name>
</gene>
<dbReference type="GO" id="GO:0051287">
    <property type="term" value="F:NAD binding"/>
    <property type="evidence" value="ECO:0007669"/>
    <property type="project" value="InterPro"/>
</dbReference>
<protein>
    <submittedName>
        <fullName evidence="4">4-hydroxythreonine-4-phosphate dehydrogenase PdxA</fullName>
        <ecNumber evidence="4">1.1.1.262</ecNumber>
    </submittedName>
</protein>